<dbReference type="InterPro" id="IPR001646">
    <property type="entry name" value="5peptide_repeat"/>
</dbReference>
<evidence type="ECO:0000313" key="3">
    <source>
        <dbReference type="Proteomes" id="UP000619788"/>
    </source>
</evidence>
<keyword evidence="3" id="KW-1185">Reference proteome</keyword>
<evidence type="ECO:0000313" key="2">
    <source>
        <dbReference type="EMBL" id="GIH93704.1"/>
    </source>
</evidence>
<name>A0A8J3SI21_9ACTN</name>
<reference evidence="2 3" key="1">
    <citation type="submission" date="2021-01" db="EMBL/GenBank/DDBJ databases">
        <title>Whole genome shotgun sequence of Planobispora siamensis NBRC 107568.</title>
        <authorList>
            <person name="Komaki H."/>
            <person name="Tamura T."/>
        </authorList>
    </citation>
    <scope>NUCLEOTIDE SEQUENCE [LARGE SCALE GENOMIC DNA]</scope>
    <source>
        <strain evidence="2 3">NBRC 107568</strain>
    </source>
</reference>
<accession>A0A8J3SI21</accession>
<dbReference type="Proteomes" id="UP000619788">
    <property type="component" value="Unassembled WGS sequence"/>
</dbReference>
<gene>
    <name evidence="2" type="ORF">Psi01_43340</name>
</gene>
<feature type="region of interest" description="Disordered" evidence="1">
    <location>
        <begin position="351"/>
        <end position="384"/>
    </location>
</feature>
<evidence type="ECO:0008006" key="4">
    <source>
        <dbReference type="Google" id="ProtNLM"/>
    </source>
</evidence>
<organism evidence="2 3">
    <name type="scientific">Planobispora siamensis</name>
    <dbReference type="NCBI Taxonomy" id="936338"/>
    <lineage>
        <taxon>Bacteria</taxon>
        <taxon>Bacillati</taxon>
        <taxon>Actinomycetota</taxon>
        <taxon>Actinomycetes</taxon>
        <taxon>Streptosporangiales</taxon>
        <taxon>Streptosporangiaceae</taxon>
        <taxon>Planobispora</taxon>
    </lineage>
</organism>
<comment type="caution">
    <text evidence="2">The sequence shown here is derived from an EMBL/GenBank/DDBJ whole genome shotgun (WGS) entry which is preliminary data.</text>
</comment>
<dbReference type="AlphaFoldDB" id="A0A8J3SI21"/>
<feature type="compositionally biased region" description="Pro residues" evidence="1">
    <location>
        <begin position="362"/>
        <end position="377"/>
    </location>
</feature>
<protein>
    <recommendedName>
        <fullName evidence="4">Pentapeptide repeat-containing protein</fullName>
    </recommendedName>
</protein>
<dbReference type="Pfam" id="PF13576">
    <property type="entry name" value="Pentapeptide_3"/>
    <property type="match status" value="2"/>
</dbReference>
<dbReference type="EMBL" id="BOOJ01000034">
    <property type="protein sequence ID" value="GIH93704.1"/>
    <property type="molecule type" value="Genomic_DNA"/>
</dbReference>
<evidence type="ECO:0000256" key="1">
    <source>
        <dbReference type="SAM" id="MobiDB-lite"/>
    </source>
</evidence>
<sequence length="384" mass="41224">MGWVVCAASPECTGSARQPYGRCLAHLERDELDDVVRGLAPGSPVDLRGTVVSEALLEQVLTATRRTLGRARFDRAVFPDEARFGAVLFGGDASFDHAAFHRLASFYDARFTGNVSFGEVRFARELSLHGVAVTGHAALDRVVAGGDALFGSARFGRTSSFRHAEFRGFTSFDGALFAGDAGFRGCRFGRTVSFHKARFDGLAGFEAVRFSARTYLTPAVTGRRLTLAGARASGALELSAAGCPVDLRRLHASGELTVRLQDAEVDLEEATLRGPAAVIGRGAARVVSLRGVEAESLELTRLDLTACRFAGLPRPDRVRLTGCAFAAPRGLRFPPKWPLLRWWPGRRRAAGEHPWHEWSSPPADPPTDPPADPPSSGPPAHLAG</sequence>
<proteinExistence type="predicted"/>